<evidence type="ECO:0000256" key="2">
    <source>
        <dbReference type="ARBA" id="ARBA00010566"/>
    </source>
</evidence>
<evidence type="ECO:0000256" key="9">
    <source>
        <dbReference type="RuleBase" id="RU003370"/>
    </source>
</evidence>
<evidence type="ECO:0000256" key="1">
    <source>
        <dbReference type="ARBA" id="ARBA00004751"/>
    </source>
</evidence>
<comment type="similarity">
    <text evidence="2 7 10">Belongs to the citrate synthase family.</text>
</comment>
<dbReference type="SUPFAM" id="SSF48256">
    <property type="entry name" value="Citrate synthase"/>
    <property type="match status" value="1"/>
</dbReference>
<dbReference type="PRINTS" id="PR00143">
    <property type="entry name" value="CITRTSNTHASE"/>
</dbReference>
<dbReference type="RefSeq" id="WP_140000482.1">
    <property type="nucleotide sequence ID" value="NZ_VFJE01000053.1"/>
</dbReference>
<sequence>MSKTAILEIDGNRHEFPVLVGTENEVAIDIDKLRSATGAITLDPGYKNSGSCKSEITFLDGEEGILRYRGYSIEELAEKADFLEVSYLLIFGELPTAKQLEQFETDIRKYTLVNEEMKNIIDGFPKNAHPMGVLSCLTSALTAFNPKSVNVDSEKDMYEAVCKTMGKFLVIATWTYRKSMGFPLNYYDNTKGYVENFMRLMFELPTGPYTPDPTIVAALDKLFILHADHEQNCSTSTVRMVGSSHAGLFASISAGVSALWGPLHGGANQAVLEMLEEIQKNGGDADKYLAKAKDKNDPFRLMGFGHRVYKNFDPRAKIIKKAADEVLATLGVNDPILNIAKKLEEAALEDEYFKSRNLYPNVDFYSGIIYRALGIPTDMFTVLFAIGRLPGWIAQWKEMRVNKEPIGRPRQVYVGSPLRDFVPFEKR</sequence>
<name>A0A501QCB8_9FLAO</name>
<evidence type="ECO:0000256" key="6">
    <source>
        <dbReference type="NCBIfam" id="TIGR01798"/>
    </source>
</evidence>
<organism evidence="11 12">
    <name type="scientific">Flavobacterium microcysteis</name>
    <dbReference type="NCBI Taxonomy" id="2596891"/>
    <lineage>
        <taxon>Bacteria</taxon>
        <taxon>Pseudomonadati</taxon>
        <taxon>Bacteroidota</taxon>
        <taxon>Flavobacteriia</taxon>
        <taxon>Flavobacteriales</taxon>
        <taxon>Flavobacteriaceae</taxon>
        <taxon>Flavobacterium</taxon>
    </lineage>
</organism>
<dbReference type="UniPathway" id="UPA00223">
    <property type="reaction ID" value="UER00717"/>
</dbReference>
<accession>A0A501QCB8</accession>
<dbReference type="PANTHER" id="PTHR42871:SF1">
    <property type="entry name" value="CITRATE SYNTHASE"/>
    <property type="match status" value="1"/>
</dbReference>
<reference evidence="11 12" key="1">
    <citation type="submission" date="2019-06" db="EMBL/GenBank/DDBJ databases">
        <title>Flavobacterium sp. MaA-Y11 from geoumgang.</title>
        <authorList>
            <person name="Jeong S."/>
        </authorList>
    </citation>
    <scope>NUCLEOTIDE SEQUENCE [LARGE SCALE GENOMIC DNA]</scope>
    <source>
        <strain evidence="11 12">MaA-Y11</strain>
    </source>
</reference>
<dbReference type="Gene3D" id="2.20.28.60">
    <property type="match status" value="1"/>
</dbReference>
<dbReference type="OrthoDB" id="9800864at2"/>
<dbReference type="InterPro" id="IPR002020">
    <property type="entry name" value="Citrate_synthase"/>
</dbReference>
<evidence type="ECO:0000256" key="7">
    <source>
        <dbReference type="PIRNR" id="PIRNR001369"/>
    </source>
</evidence>
<dbReference type="InterPro" id="IPR019810">
    <property type="entry name" value="Citrate_synthase_AS"/>
</dbReference>
<dbReference type="CDD" id="cd06114">
    <property type="entry name" value="EcCS_like"/>
    <property type="match status" value="1"/>
</dbReference>
<keyword evidence="3 9" id="KW-0816">Tricarboxylic acid cycle</keyword>
<dbReference type="AlphaFoldDB" id="A0A501QCB8"/>
<dbReference type="PROSITE" id="PS00480">
    <property type="entry name" value="CITRATE_SYNTHASE"/>
    <property type="match status" value="1"/>
</dbReference>
<dbReference type="InterPro" id="IPR024176">
    <property type="entry name" value="Citrate_synthase_bac-typ"/>
</dbReference>
<dbReference type="InterPro" id="IPR016142">
    <property type="entry name" value="Citrate_synth-like_lrg_a-sub"/>
</dbReference>
<keyword evidence="12" id="KW-1185">Reference proteome</keyword>
<feature type="active site" evidence="8">
    <location>
        <position position="363"/>
    </location>
</feature>
<dbReference type="Proteomes" id="UP000319175">
    <property type="component" value="Unassembled WGS sequence"/>
</dbReference>
<dbReference type="PIRSF" id="PIRSF001369">
    <property type="entry name" value="Citrate_synth"/>
    <property type="match status" value="1"/>
</dbReference>
<dbReference type="GO" id="GO:0005737">
    <property type="term" value="C:cytoplasm"/>
    <property type="evidence" value="ECO:0007669"/>
    <property type="project" value="InterPro"/>
</dbReference>
<dbReference type="NCBIfam" id="TIGR01798">
    <property type="entry name" value="cit_synth_I"/>
    <property type="match status" value="1"/>
</dbReference>
<feature type="active site" evidence="8">
    <location>
        <position position="306"/>
    </location>
</feature>
<evidence type="ECO:0000256" key="4">
    <source>
        <dbReference type="ARBA" id="ARBA00022679"/>
    </source>
</evidence>
<evidence type="ECO:0000313" key="12">
    <source>
        <dbReference type="Proteomes" id="UP000319175"/>
    </source>
</evidence>
<dbReference type="NCBIfam" id="NF004126">
    <property type="entry name" value="PRK05614.1"/>
    <property type="match status" value="1"/>
</dbReference>
<dbReference type="Pfam" id="PF00285">
    <property type="entry name" value="Citrate_synt"/>
    <property type="match status" value="1"/>
</dbReference>
<dbReference type="Gene3D" id="1.10.580.10">
    <property type="entry name" value="Citrate Synthase, domain 1"/>
    <property type="match status" value="1"/>
</dbReference>
<evidence type="ECO:0000256" key="5">
    <source>
        <dbReference type="ARBA" id="ARBA00049288"/>
    </source>
</evidence>
<dbReference type="InterPro" id="IPR036969">
    <property type="entry name" value="Citrate_synthase_sf"/>
</dbReference>
<comment type="pathway">
    <text evidence="1 9">Carbohydrate metabolism; tricarboxylic acid cycle; isocitrate from oxaloacetate: step 1/2.</text>
</comment>
<protein>
    <recommendedName>
        <fullName evidence="6 7">Citrate synthase</fullName>
    </recommendedName>
</protein>
<keyword evidence="4 7" id="KW-0808">Transferase</keyword>
<gene>
    <name evidence="11" type="ORF">FJA49_08085</name>
</gene>
<dbReference type="EMBL" id="VFJE01000053">
    <property type="protein sequence ID" value="TPD69855.1"/>
    <property type="molecule type" value="Genomic_DNA"/>
</dbReference>
<evidence type="ECO:0000256" key="3">
    <source>
        <dbReference type="ARBA" id="ARBA00022532"/>
    </source>
</evidence>
<evidence type="ECO:0000256" key="10">
    <source>
        <dbReference type="RuleBase" id="RU003406"/>
    </source>
</evidence>
<dbReference type="InterPro" id="IPR016143">
    <property type="entry name" value="Citrate_synth-like_sm_a-sub"/>
</dbReference>
<evidence type="ECO:0000256" key="8">
    <source>
        <dbReference type="PIRSR" id="PIRSR001369-1"/>
    </source>
</evidence>
<keyword evidence="11" id="KW-0012">Acyltransferase</keyword>
<dbReference type="FunFam" id="1.10.230.10:FF:000002">
    <property type="entry name" value="Citrate synthase"/>
    <property type="match status" value="1"/>
</dbReference>
<proteinExistence type="inferred from homology"/>
<comment type="caution">
    <text evidence="11">The sequence shown here is derived from an EMBL/GenBank/DDBJ whole genome shotgun (WGS) entry which is preliminary data.</text>
</comment>
<dbReference type="GO" id="GO:0006099">
    <property type="term" value="P:tricarboxylic acid cycle"/>
    <property type="evidence" value="ECO:0007669"/>
    <property type="project" value="UniProtKB-UniRule"/>
</dbReference>
<dbReference type="Gene3D" id="1.10.230.10">
    <property type="entry name" value="Cytochrome P450-Terp, domain 2"/>
    <property type="match status" value="1"/>
</dbReference>
<dbReference type="PANTHER" id="PTHR42871">
    <property type="entry name" value="CITRATE SYNTHASE"/>
    <property type="match status" value="1"/>
</dbReference>
<dbReference type="GO" id="GO:0036440">
    <property type="term" value="F:citrate synthase activity"/>
    <property type="evidence" value="ECO:0007669"/>
    <property type="project" value="UniProtKB-EC"/>
</dbReference>
<dbReference type="InterPro" id="IPR010953">
    <property type="entry name" value="Citrate_synthase_typ-I"/>
</dbReference>
<comment type="catalytic activity">
    <reaction evidence="5 9">
        <text>oxaloacetate + acetyl-CoA + H2O = citrate + CoA + H(+)</text>
        <dbReference type="Rhea" id="RHEA:16845"/>
        <dbReference type="ChEBI" id="CHEBI:15377"/>
        <dbReference type="ChEBI" id="CHEBI:15378"/>
        <dbReference type="ChEBI" id="CHEBI:16452"/>
        <dbReference type="ChEBI" id="CHEBI:16947"/>
        <dbReference type="ChEBI" id="CHEBI:57287"/>
        <dbReference type="ChEBI" id="CHEBI:57288"/>
        <dbReference type="EC" id="2.3.3.16"/>
    </reaction>
</comment>
<evidence type="ECO:0000313" key="11">
    <source>
        <dbReference type="EMBL" id="TPD69855.1"/>
    </source>
</evidence>